<feature type="repeat" description="ANK" evidence="8">
    <location>
        <begin position="213"/>
        <end position="245"/>
    </location>
</feature>
<keyword evidence="5" id="KW-0800">Toxin</keyword>
<dbReference type="Pfam" id="PF12796">
    <property type="entry name" value="Ank_2"/>
    <property type="match status" value="2"/>
</dbReference>
<name>A0A443SEC2_9ACAR</name>
<dbReference type="Gene3D" id="1.25.40.20">
    <property type="entry name" value="Ankyrin repeat-containing domain"/>
    <property type="match status" value="3"/>
</dbReference>
<keyword evidence="5" id="KW-0638">Presynaptic neurotoxin</keyword>
<dbReference type="PANTHER" id="PTHR46680">
    <property type="entry name" value="NF-KAPPA-B INHIBITOR ALPHA"/>
    <property type="match status" value="1"/>
</dbReference>
<dbReference type="GO" id="GO:0044231">
    <property type="term" value="C:host cell presynaptic membrane"/>
    <property type="evidence" value="ECO:0007669"/>
    <property type="project" value="UniProtKB-KW"/>
</dbReference>
<sequence length="398" mass="44751">MDFHGRYLLESTFYGECNVVTRLLKSGVDVNVSDENGNCAIHKATQGEKVEILKLIVSHGANVNAKNKDQNTALHIAVSNLYTECVKILLQSGADVNIRNEEEETPLFLAIKHSNDSLVNLTTRGKLEKILELLLSSDKVDLSLFNKNGLNCLHYAVKLGNKLAFDKIVNKSPSLVSARDKCGYSNLHYAALYGRIVIMESLLQSLPKSSHMQSMSPLHLAIYCGHLSAAELLVSNGADCNAPDSLRNTPLHLLMKAFDLYVYEFDIKFIVRIRTMQIAEILLLFKQNDIPQIACFVLAAHMIKNGNANLFAENEFGETPMDYIPENIEAYFKIVKLFSKLYIDQLKNNEGQREIEILEMKQKLKDTTCPVCIENQKKIVFLCGHGLHQILRVKHSEV</sequence>
<dbReference type="GO" id="GO:0071356">
    <property type="term" value="P:cellular response to tumor necrosis factor"/>
    <property type="evidence" value="ECO:0007669"/>
    <property type="project" value="TreeGrafter"/>
</dbReference>
<dbReference type="OrthoDB" id="6417106at2759"/>
<proteinExistence type="predicted"/>
<evidence type="ECO:0000313" key="10">
    <source>
        <dbReference type="Proteomes" id="UP000288716"/>
    </source>
</evidence>
<feature type="repeat" description="ANK" evidence="8">
    <location>
        <begin position="36"/>
        <end position="68"/>
    </location>
</feature>
<evidence type="ECO:0000256" key="1">
    <source>
        <dbReference type="ARBA" id="ARBA00004175"/>
    </source>
</evidence>
<dbReference type="InterPro" id="IPR036770">
    <property type="entry name" value="Ankyrin_rpt-contain_sf"/>
</dbReference>
<evidence type="ECO:0000313" key="9">
    <source>
        <dbReference type="EMBL" id="RWS25870.1"/>
    </source>
</evidence>
<dbReference type="PROSITE" id="PS50088">
    <property type="entry name" value="ANK_REPEAT"/>
    <property type="match status" value="3"/>
</dbReference>
<dbReference type="GO" id="GO:0044218">
    <property type="term" value="C:other organism cell membrane"/>
    <property type="evidence" value="ECO:0007669"/>
    <property type="project" value="UniProtKB-KW"/>
</dbReference>
<feature type="repeat" description="ANK" evidence="8">
    <location>
        <begin position="69"/>
        <end position="101"/>
    </location>
</feature>
<keyword evidence="6 8" id="KW-0040">ANK repeat</keyword>
<keyword evidence="7" id="KW-1053">Target membrane</keyword>
<comment type="caution">
    <text evidence="9">The sequence shown here is derived from an EMBL/GenBank/DDBJ whole genome shotgun (WGS) entry which is preliminary data.</text>
</comment>
<keyword evidence="4" id="KW-0677">Repeat</keyword>
<evidence type="ECO:0000256" key="6">
    <source>
        <dbReference type="ARBA" id="ARBA00023043"/>
    </source>
</evidence>
<dbReference type="Proteomes" id="UP000288716">
    <property type="component" value="Unassembled WGS sequence"/>
</dbReference>
<dbReference type="GO" id="GO:0006887">
    <property type="term" value="P:exocytosis"/>
    <property type="evidence" value="ECO:0007669"/>
    <property type="project" value="UniProtKB-KW"/>
</dbReference>
<evidence type="ECO:0000256" key="5">
    <source>
        <dbReference type="ARBA" id="ARBA00023028"/>
    </source>
</evidence>
<keyword evidence="7" id="KW-0472">Membrane</keyword>
<dbReference type="EMBL" id="NCKV01003302">
    <property type="protein sequence ID" value="RWS25870.1"/>
    <property type="molecule type" value="Genomic_DNA"/>
</dbReference>
<dbReference type="SMART" id="SM00248">
    <property type="entry name" value="ANK"/>
    <property type="match status" value="7"/>
</dbReference>
<keyword evidence="2" id="KW-0268">Exocytosis</keyword>
<dbReference type="VEuPathDB" id="VectorBase:LDEU006170"/>
<dbReference type="InterPro" id="IPR051070">
    <property type="entry name" value="NF-kappa-B_inhibitor"/>
</dbReference>
<dbReference type="PROSITE" id="PS50297">
    <property type="entry name" value="ANK_REP_REGION"/>
    <property type="match status" value="3"/>
</dbReference>
<dbReference type="SUPFAM" id="SSF48403">
    <property type="entry name" value="Ankyrin repeat"/>
    <property type="match status" value="1"/>
</dbReference>
<evidence type="ECO:0000256" key="8">
    <source>
        <dbReference type="PROSITE-ProRule" id="PRU00023"/>
    </source>
</evidence>
<dbReference type="AlphaFoldDB" id="A0A443SEC2"/>
<dbReference type="PANTHER" id="PTHR46680:SF3">
    <property type="entry name" value="NF-KAPPA-B INHIBITOR CACTUS"/>
    <property type="match status" value="1"/>
</dbReference>
<keyword evidence="5" id="KW-0528">Neurotoxin</keyword>
<protein>
    <submittedName>
        <fullName evidence="9">E3 ubiquitin-protein ligase MIB2-like isoform X1</fullName>
    </submittedName>
</protein>
<dbReference type="STRING" id="299467.A0A443SEC2"/>
<evidence type="ECO:0000256" key="2">
    <source>
        <dbReference type="ARBA" id="ARBA00022483"/>
    </source>
</evidence>
<keyword evidence="10" id="KW-1185">Reference proteome</keyword>
<dbReference type="InterPro" id="IPR002110">
    <property type="entry name" value="Ankyrin_rpt"/>
</dbReference>
<dbReference type="GO" id="GO:0051059">
    <property type="term" value="F:NF-kappaB binding"/>
    <property type="evidence" value="ECO:0007669"/>
    <property type="project" value="TreeGrafter"/>
</dbReference>
<comment type="subcellular location">
    <subcellularLocation>
        <location evidence="1">Target cell membrane</location>
    </subcellularLocation>
</comment>
<evidence type="ECO:0000256" key="3">
    <source>
        <dbReference type="ARBA" id="ARBA00022537"/>
    </source>
</evidence>
<evidence type="ECO:0000256" key="7">
    <source>
        <dbReference type="ARBA" id="ARBA00023298"/>
    </source>
</evidence>
<organism evidence="9 10">
    <name type="scientific">Leptotrombidium deliense</name>
    <dbReference type="NCBI Taxonomy" id="299467"/>
    <lineage>
        <taxon>Eukaryota</taxon>
        <taxon>Metazoa</taxon>
        <taxon>Ecdysozoa</taxon>
        <taxon>Arthropoda</taxon>
        <taxon>Chelicerata</taxon>
        <taxon>Arachnida</taxon>
        <taxon>Acari</taxon>
        <taxon>Acariformes</taxon>
        <taxon>Trombidiformes</taxon>
        <taxon>Prostigmata</taxon>
        <taxon>Anystina</taxon>
        <taxon>Parasitengona</taxon>
        <taxon>Trombiculoidea</taxon>
        <taxon>Trombiculidae</taxon>
        <taxon>Leptotrombidium</taxon>
    </lineage>
</organism>
<gene>
    <name evidence="9" type="ORF">B4U80_09639</name>
</gene>
<evidence type="ECO:0000256" key="4">
    <source>
        <dbReference type="ARBA" id="ARBA00022737"/>
    </source>
</evidence>
<reference evidence="9 10" key="1">
    <citation type="journal article" date="2018" name="Gigascience">
        <title>Genomes of trombidid mites reveal novel predicted allergens and laterally-transferred genes associated with secondary metabolism.</title>
        <authorList>
            <person name="Dong X."/>
            <person name="Chaisiri K."/>
            <person name="Xia D."/>
            <person name="Armstrong S.D."/>
            <person name="Fang Y."/>
            <person name="Donnelly M.J."/>
            <person name="Kadowaki T."/>
            <person name="McGarry J.W."/>
            <person name="Darby A.C."/>
            <person name="Makepeace B.L."/>
        </authorList>
    </citation>
    <scope>NUCLEOTIDE SEQUENCE [LARGE SCALE GENOMIC DNA]</scope>
    <source>
        <strain evidence="9">UoL-UT</strain>
    </source>
</reference>
<accession>A0A443SEC2</accession>
<dbReference type="GO" id="GO:0005829">
    <property type="term" value="C:cytosol"/>
    <property type="evidence" value="ECO:0007669"/>
    <property type="project" value="TreeGrafter"/>
</dbReference>
<keyword evidence="3" id="KW-1052">Target cell membrane</keyword>